<evidence type="ECO:0000313" key="4">
    <source>
        <dbReference type="EMBL" id="OGF31914.1"/>
    </source>
</evidence>
<dbReference type="Gene3D" id="3.40.50.2300">
    <property type="match status" value="1"/>
</dbReference>
<comment type="caution">
    <text evidence="4">The sequence shown here is derived from an EMBL/GenBank/DDBJ whole genome shotgun (WGS) entry which is preliminary data.</text>
</comment>
<dbReference type="Pfam" id="PF00072">
    <property type="entry name" value="Response_reg"/>
    <property type="match status" value="1"/>
</dbReference>
<name>A0A1F5SYW8_9BACT</name>
<dbReference type="InterPro" id="IPR050595">
    <property type="entry name" value="Bact_response_regulator"/>
</dbReference>
<reference evidence="4 5" key="1">
    <citation type="journal article" date="2016" name="Nat. Commun.">
        <title>Thousands of microbial genomes shed light on interconnected biogeochemical processes in an aquifer system.</title>
        <authorList>
            <person name="Anantharaman K."/>
            <person name="Brown C.T."/>
            <person name="Hug L.A."/>
            <person name="Sharon I."/>
            <person name="Castelle C.J."/>
            <person name="Probst A.J."/>
            <person name="Thomas B.C."/>
            <person name="Singh A."/>
            <person name="Wilkins M.J."/>
            <person name="Karaoz U."/>
            <person name="Brodie E.L."/>
            <person name="Williams K.H."/>
            <person name="Hubbard S.S."/>
            <person name="Banfield J.F."/>
        </authorList>
    </citation>
    <scope>NUCLEOTIDE SEQUENCE [LARGE SCALE GENOMIC DNA]</scope>
</reference>
<dbReference type="AlphaFoldDB" id="A0A1F5SYW8"/>
<evidence type="ECO:0000256" key="1">
    <source>
        <dbReference type="ARBA" id="ARBA00022553"/>
    </source>
</evidence>
<feature type="domain" description="Response regulatory" evidence="3">
    <location>
        <begin position="10"/>
        <end position="138"/>
    </location>
</feature>
<protein>
    <recommendedName>
        <fullName evidence="3">Response regulatory domain-containing protein</fullName>
    </recommendedName>
</protein>
<evidence type="ECO:0000259" key="3">
    <source>
        <dbReference type="PROSITE" id="PS50110"/>
    </source>
</evidence>
<evidence type="ECO:0000256" key="2">
    <source>
        <dbReference type="PROSITE-ProRule" id="PRU00169"/>
    </source>
</evidence>
<dbReference type="STRING" id="1798002.A2478_05555"/>
<dbReference type="InterPro" id="IPR001789">
    <property type="entry name" value="Sig_transdc_resp-reg_receiver"/>
</dbReference>
<dbReference type="InterPro" id="IPR011006">
    <property type="entry name" value="CheY-like_superfamily"/>
</dbReference>
<comment type="caution">
    <text evidence="2">Lacks conserved residue(s) required for the propagation of feature annotation.</text>
</comment>
<sequence length="143" mass="15874">MAGGKEGMMKILLVDHDKIFLQTLKENLEQTLDADSRTKGKTEILVAYNGKDGQKMFGEHHPDVVISAIMLPVCNGWEMMRNIRAMEAGNGGTRCLAVTITAIGPNLNEITSPLYGFDDFVDKPICGTEVTWLAEKIRVKMFQ</sequence>
<dbReference type="SMART" id="SM00448">
    <property type="entry name" value="REC"/>
    <property type="match status" value="1"/>
</dbReference>
<proteinExistence type="predicted"/>
<organism evidence="4 5">
    <name type="scientific">Candidatus Falkowbacteria bacterium RIFOXYC2_FULL_36_12</name>
    <dbReference type="NCBI Taxonomy" id="1798002"/>
    <lineage>
        <taxon>Bacteria</taxon>
        <taxon>Candidatus Falkowiibacteriota</taxon>
    </lineage>
</organism>
<dbReference type="SUPFAM" id="SSF52172">
    <property type="entry name" value="CheY-like"/>
    <property type="match status" value="1"/>
</dbReference>
<dbReference type="PANTHER" id="PTHR44591">
    <property type="entry name" value="STRESS RESPONSE REGULATOR PROTEIN 1"/>
    <property type="match status" value="1"/>
</dbReference>
<dbReference type="EMBL" id="MFGJ01000007">
    <property type="protein sequence ID" value="OGF31914.1"/>
    <property type="molecule type" value="Genomic_DNA"/>
</dbReference>
<dbReference type="GO" id="GO:0000160">
    <property type="term" value="P:phosphorelay signal transduction system"/>
    <property type="evidence" value="ECO:0007669"/>
    <property type="project" value="InterPro"/>
</dbReference>
<evidence type="ECO:0000313" key="5">
    <source>
        <dbReference type="Proteomes" id="UP000179001"/>
    </source>
</evidence>
<keyword evidence="1" id="KW-0597">Phosphoprotein</keyword>
<gene>
    <name evidence="4" type="ORF">A2478_05555</name>
</gene>
<accession>A0A1F5SYW8</accession>
<dbReference type="PANTHER" id="PTHR44591:SF3">
    <property type="entry name" value="RESPONSE REGULATORY DOMAIN-CONTAINING PROTEIN"/>
    <property type="match status" value="1"/>
</dbReference>
<dbReference type="Proteomes" id="UP000179001">
    <property type="component" value="Unassembled WGS sequence"/>
</dbReference>
<dbReference type="PROSITE" id="PS50110">
    <property type="entry name" value="RESPONSE_REGULATORY"/>
    <property type="match status" value="1"/>
</dbReference>